<dbReference type="InterPro" id="IPR000182">
    <property type="entry name" value="GNAT_dom"/>
</dbReference>
<dbReference type="PROSITE" id="PS51186">
    <property type="entry name" value="GNAT"/>
    <property type="match status" value="1"/>
</dbReference>
<evidence type="ECO:0000313" key="5">
    <source>
        <dbReference type="Proteomes" id="UP000326921"/>
    </source>
</evidence>
<keyword evidence="5" id="KW-1185">Reference proteome</keyword>
<dbReference type="Gene3D" id="3.40.630.30">
    <property type="match status" value="1"/>
</dbReference>
<feature type="domain" description="N-acetyltransferase" evidence="3">
    <location>
        <begin position="6"/>
        <end position="186"/>
    </location>
</feature>
<keyword evidence="2" id="KW-0012">Acyltransferase</keyword>
<gene>
    <name evidence="4" type="ORF">GFH32_16480</name>
</gene>
<dbReference type="InterPro" id="IPR050680">
    <property type="entry name" value="YpeA/RimI_acetyltransf"/>
</dbReference>
<evidence type="ECO:0000256" key="1">
    <source>
        <dbReference type="ARBA" id="ARBA00022679"/>
    </source>
</evidence>
<keyword evidence="1 4" id="KW-0808">Transferase</keyword>
<dbReference type="KEGG" id="sphe:GFH32_16480"/>
<reference evidence="4 5" key="1">
    <citation type="submission" date="2019-10" db="EMBL/GenBank/DDBJ databases">
        <authorList>
            <person name="Dong K."/>
        </authorList>
    </citation>
    <scope>NUCLEOTIDE SEQUENCE [LARGE SCALE GENOMIC DNA]</scope>
    <source>
        <strain evidence="5">dk4302</strain>
    </source>
</reference>
<dbReference type="EMBL" id="CP045652">
    <property type="protein sequence ID" value="QGA27819.1"/>
    <property type="molecule type" value="Genomic_DNA"/>
</dbReference>
<dbReference type="RefSeq" id="WP_153512646.1">
    <property type="nucleotide sequence ID" value="NZ_CP045652.1"/>
</dbReference>
<evidence type="ECO:0000256" key="2">
    <source>
        <dbReference type="ARBA" id="ARBA00023315"/>
    </source>
</evidence>
<dbReference type="CDD" id="cd04301">
    <property type="entry name" value="NAT_SF"/>
    <property type="match status" value="1"/>
</dbReference>
<accession>A0A5Q0QEX7</accession>
<organism evidence="4 5">
    <name type="scientific">Sphingobacterium zhuxiongii</name>
    <dbReference type="NCBI Taxonomy" id="2662364"/>
    <lineage>
        <taxon>Bacteria</taxon>
        <taxon>Pseudomonadati</taxon>
        <taxon>Bacteroidota</taxon>
        <taxon>Sphingobacteriia</taxon>
        <taxon>Sphingobacteriales</taxon>
        <taxon>Sphingobacteriaceae</taxon>
        <taxon>Sphingobacterium</taxon>
    </lineage>
</organism>
<dbReference type="AlphaFoldDB" id="A0A5Q0QEX7"/>
<evidence type="ECO:0000313" key="4">
    <source>
        <dbReference type="EMBL" id="QGA27819.1"/>
    </source>
</evidence>
<protein>
    <submittedName>
        <fullName evidence="4">GNAT family N-acetyltransferase</fullName>
    </submittedName>
</protein>
<sequence length="187" mass="21379">MQIRRGELKDAETIATHLLLAMEDIVYQFIGEKNYDEAYRFLSTLVKHQGNQYSYDNNWVLVEHSQIIGTALVYDGGRLEELRAPVGRLIKDAYELDFNPEDETQAGEYYIDCLAVDPNQQGRGIGTTILNFLIDEYVHKGGNVLGLLVDESNPSAKKLYERLGFLTVTEKALLGKRMFHMQLSHRH</sequence>
<name>A0A5Q0QEX7_9SPHI</name>
<dbReference type="PANTHER" id="PTHR43420">
    <property type="entry name" value="ACETYLTRANSFERASE"/>
    <property type="match status" value="1"/>
</dbReference>
<dbReference type="GO" id="GO:0016747">
    <property type="term" value="F:acyltransferase activity, transferring groups other than amino-acyl groups"/>
    <property type="evidence" value="ECO:0007669"/>
    <property type="project" value="InterPro"/>
</dbReference>
<evidence type="ECO:0000259" key="3">
    <source>
        <dbReference type="PROSITE" id="PS51186"/>
    </source>
</evidence>
<dbReference type="Pfam" id="PF00583">
    <property type="entry name" value="Acetyltransf_1"/>
    <property type="match status" value="1"/>
</dbReference>
<dbReference type="Proteomes" id="UP000326921">
    <property type="component" value="Chromosome"/>
</dbReference>
<dbReference type="SUPFAM" id="SSF55729">
    <property type="entry name" value="Acyl-CoA N-acyltransferases (Nat)"/>
    <property type="match status" value="1"/>
</dbReference>
<proteinExistence type="predicted"/>
<dbReference type="InterPro" id="IPR016181">
    <property type="entry name" value="Acyl_CoA_acyltransferase"/>
</dbReference>